<dbReference type="EMBL" id="ML119884">
    <property type="protein sequence ID" value="RPA72020.1"/>
    <property type="molecule type" value="Genomic_DNA"/>
</dbReference>
<keyword evidence="3" id="KW-1185">Reference proteome</keyword>
<accession>A0A3N4HJ92</accession>
<feature type="compositionally biased region" description="Basic and acidic residues" evidence="1">
    <location>
        <begin position="58"/>
        <end position="67"/>
    </location>
</feature>
<sequence length="413" mass="47031">MSSSFSESSGLPDSQDQSISGNSMPSTDPIAMSGAHSDILPGTKIPQFGQVKRKRSRIDRSTTETTKKSRAVVDTLEPEQMVIWESDEFQKMIYYHFMFVNPFLCTTGEATEAFKLSWHDTCVRKNVQDNWQDHNCPERIRVKIGSLRGEWARRGREYVTKAGTFGPLSLDSEEAQTKLLEYDKFAVAPKIWDKSEPRASCPRSSQSSCTSALRSRIRLWVHVSGQIRKIWCKYGTLYRSSSLPPSSNTSSRNGIPKPKRWGRVLDKYEKEYRVALEEILIRRALAKERGKVDEVEELNSEADEQLHWENGEKNAQVDSKAVKAVIQVNGVRQSSMMNGINGVHETGSESAVGSPYGIEFYGEEDLPKEEELVPPFNPKLLEEVWKDYQRFDILRCSVCEVEACARCRIWKLL</sequence>
<proteinExistence type="predicted"/>
<evidence type="ECO:0000313" key="3">
    <source>
        <dbReference type="Proteomes" id="UP000275078"/>
    </source>
</evidence>
<dbReference type="Proteomes" id="UP000275078">
    <property type="component" value="Unassembled WGS sequence"/>
</dbReference>
<protein>
    <submittedName>
        <fullName evidence="2">Uncharacterized protein</fullName>
    </submittedName>
</protein>
<organism evidence="2 3">
    <name type="scientific">Ascobolus immersus RN42</name>
    <dbReference type="NCBI Taxonomy" id="1160509"/>
    <lineage>
        <taxon>Eukaryota</taxon>
        <taxon>Fungi</taxon>
        <taxon>Dikarya</taxon>
        <taxon>Ascomycota</taxon>
        <taxon>Pezizomycotina</taxon>
        <taxon>Pezizomycetes</taxon>
        <taxon>Pezizales</taxon>
        <taxon>Ascobolaceae</taxon>
        <taxon>Ascobolus</taxon>
    </lineage>
</organism>
<evidence type="ECO:0000313" key="2">
    <source>
        <dbReference type="EMBL" id="RPA72020.1"/>
    </source>
</evidence>
<gene>
    <name evidence="2" type="ORF">BJ508DRAFT_315077</name>
</gene>
<feature type="compositionally biased region" description="Polar residues" evidence="1">
    <location>
        <begin position="1"/>
        <end position="26"/>
    </location>
</feature>
<evidence type="ECO:0000256" key="1">
    <source>
        <dbReference type="SAM" id="MobiDB-lite"/>
    </source>
</evidence>
<dbReference type="AlphaFoldDB" id="A0A3N4HJ92"/>
<reference evidence="2 3" key="1">
    <citation type="journal article" date="2018" name="Nat. Ecol. Evol.">
        <title>Pezizomycetes genomes reveal the molecular basis of ectomycorrhizal truffle lifestyle.</title>
        <authorList>
            <person name="Murat C."/>
            <person name="Payen T."/>
            <person name="Noel B."/>
            <person name="Kuo A."/>
            <person name="Morin E."/>
            <person name="Chen J."/>
            <person name="Kohler A."/>
            <person name="Krizsan K."/>
            <person name="Balestrini R."/>
            <person name="Da Silva C."/>
            <person name="Montanini B."/>
            <person name="Hainaut M."/>
            <person name="Levati E."/>
            <person name="Barry K.W."/>
            <person name="Belfiori B."/>
            <person name="Cichocki N."/>
            <person name="Clum A."/>
            <person name="Dockter R.B."/>
            <person name="Fauchery L."/>
            <person name="Guy J."/>
            <person name="Iotti M."/>
            <person name="Le Tacon F."/>
            <person name="Lindquist E.A."/>
            <person name="Lipzen A."/>
            <person name="Malagnac F."/>
            <person name="Mello A."/>
            <person name="Molinier V."/>
            <person name="Miyauchi S."/>
            <person name="Poulain J."/>
            <person name="Riccioni C."/>
            <person name="Rubini A."/>
            <person name="Sitrit Y."/>
            <person name="Splivallo R."/>
            <person name="Traeger S."/>
            <person name="Wang M."/>
            <person name="Zifcakova L."/>
            <person name="Wipf D."/>
            <person name="Zambonelli A."/>
            <person name="Paolocci F."/>
            <person name="Nowrousian M."/>
            <person name="Ottonello S."/>
            <person name="Baldrian P."/>
            <person name="Spatafora J.W."/>
            <person name="Henrissat B."/>
            <person name="Nagy L.G."/>
            <person name="Aury J.M."/>
            <person name="Wincker P."/>
            <person name="Grigoriev I.V."/>
            <person name="Bonfante P."/>
            <person name="Martin F.M."/>
        </authorList>
    </citation>
    <scope>NUCLEOTIDE SEQUENCE [LARGE SCALE GENOMIC DNA]</scope>
    <source>
        <strain evidence="2 3">RN42</strain>
    </source>
</reference>
<feature type="region of interest" description="Disordered" evidence="1">
    <location>
        <begin position="1"/>
        <end position="71"/>
    </location>
</feature>
<name>A0A3N4HJ92_ASCIM</name>